<gene>
    <name evidence="2" type="ORF">GMD78_01850</name>
</gene>
<keyword evidence="1" id="KW-0175">Coiled coil</keyword>
<comment type="caution">
    <text evidence="2">The sequence shown here is derived from an EMBL/GenBank/DDBJ whole genome shotgun (WGS) entry which is preliminary data.</text>
</comment>
<sequence length="266" mass="31337">MAISNLNSFLEDYFTAHHCKILNNENGLLQIQLTEEMDKALMNRPFYWHYIKKMGHPGDPMQLTLRTNPTHPDPKGEKIHFGSPRLQQILNHLKNNERFTKLFQRVQATTNTALHPWLVTNIKISYIGKQKKDELFSLGLNLVNGVMKSEMMEQLNQIDLQAAISDYCYTISPLIKVESGFNRIKTVLDDYLQNQEHHWATESLKELKKEIELLKHFYHDQTEQEEVRIQKEIEEITDRYHPKIEVSVINGGIFYLKPEFHHIEKK</sequence>
<name>A0A6N8FBU9_9BACI</name>
<dbReference type="RefSeq" id="WP_155666567.1">
    <property type="nucleotide sequence ID" value="NZ_WOCA01000001.1"/>
</dbReference>
<organism evidence="2 3">
    <name type="scientific">Ornithinibacillus caprae</name>
    <dbReference type="NCBI Taxonomy" id="2678566"/>
    <lineage>
        <taxon>Bacteria</taxon>
        <taxon>Bacillati</taxon>
        <taxon>Bacillota</taxon>
        <taxon>Bacilli</taxon>
        <taxon>Bacillales</taxon>
        <taxon>Bacillaceae</taxon>
        <taxon>Ornithinibacillus</taxon>
    </lineage>
</organism>
<dbReference type="InterPro" id="IPR024562">
    <property type="entry name" value="YqhG"/>
</dbReference>
<evidence type="ECO:0000313" key="2">
    <source>
        <dbReference type="EMBL" id="MUK87142.1"/>
    </source>
</evidence>
<protein>
    <recommendedName>
        <fullName evidence="4">YqhG</fullName>
    </recommendedName>
</protein>
<reference evidence="2 3" key="1">
    <citation type="submission" date="2019-11" db="EMBL/GenBank/DDBJ databases">
        <authorList>
            <person name="Li X."/>
        </authorList>
    </citation>
    <scope>NUCLEOTIDE SEQUENCE [LARGE SCALE GENOMIC DNA]</scope>
    <source>
        <strain evidence="2 3">L9</strain>
    </source>
</reference>
<evidence type="ECO:0000313" key="3">
    <source>
        <dbReference type="Proteomes" id="UP000469125"/>
    </source>
</evidence>
<dbReference type="Pfam" id="PF11079">
    <property type="entry name" value="YqhG"/>
    <property type="match status" value="1"/>
</dbReference>
<keyword evidence="3" id="KW-1185">Reference proteome</keyword>
<dbReference type="EMBL" id="WOCA01000001">
    <property type="protein sequence ID" value="MUK87142.1"/>
    <property type="molecule type" value="Genomic_DNA"/>
</dbReference>
<dbReference type="AlphaFoldDB" id="A0A6N8FBU9"/>
<accession>A0A6N8FBU9</accession>
<evidence type="ECO:0000256" key="1">
    <source>
        <dbReference type="SAM" id="Coils"/>
    </source>
</evidence>
<dbReference type="Proteomes" id="UP000469125">
    <property type="component" value="Unassembled WGS sequence"/>
</dbReference>
<evidence type="ECO:0008006" key="4">
    <source>
        <dbReference type="Google" id="ProtNLM"/>
    </source>
</evidence>
<proteinExistence type="predicted"/>
<feature type="coiled-coil region" evidence="1">
    <location>
        <begin position="204"/>
        <end position="239"/>
    </location>
</feature>